<accession>Q03G64</accession>
<dbReference type="EMBL" id="CP000422">
    <property type="protein sequence ID" value="ABJ67808.1"/>
    <property type="molecule type" value="Genomic_DNA"/>
</dbReference>
<dbReference type="STRING" id="278197.PEPE_0747"/>
<dbReference type="KEGG" id="ppe:PEPE_0747"/>
<evidence type="ECO:0000313" key="2">
    <source>
        <dbReference type="Proteomes" id="UP000000773"/>
    </source>
</evidence>
<organism evidence="1 2">
    <name type="scientific">Pediococcus pentosaceus (strain ATCC 25745 / CCUG 21536 / LMG 10740 / 183-1w)</name>
    <dbReference type="NCBI Taxonomy" id="278197"/>
    <lineage>
        <taxon>Bacteria</taxon>
        <taxon>Bacillati</taxon>
        <taxon>Bacillota</taxon>
        <taxon>Bacilli</taxon>
        <taxon>Lactobacillales</taxon>
        <taxon>Lactobacillaceae</taxon>
        <taxon>Pediococcus</taxon>
    </lineage>
</organism>
<name>Q03G64_PEDPA</name>
<reference evidence="1 2" key="1">
    <citation type="journal article" date="2006" name="Proc. Natl. Acad. Sci. U.S.A.">
        <title>Comparative genomics of the lactic acid bacteria.</title>
        <authorList>
            <person name="Makarova K."/>
            <person name="Slesarev A."/>
            <person name="Wolf Y."/>
            <person name="Sorokin A."/>
            <person name="Mirkin B."/>
            <person name="Koonin E."/>
            <person name="Pavlov A."/>
            <person name="Pavlova N."/>
            <person name="Karamychev V."/>
            <person name="Polouchine N."/>
            <person name="Shakhova V."/>
            <person name="Grigoriev I."/>
            <person name="Lou Y."/>
            <person name="Rohksar D."/>
            <person name="Lucas S."/>
            <person name="Huang K."/>
            <person name="Goodstein D.M."/>
            <person name="Hawkins T."/>
            <person name="Plengvidhya V."/>
            <person name="Welker D."/>
            <person name="Hughes J."/>
            <person name="Goh Y."/>
            <person name="Benson A."/>
            <person name="Baldwin K."/>
            <person name="Lee J.H."/>
            <person name="Diaz-Muniz I."/>
            <person name="Dosti B."/>
            <person name="Smeianov V."/>
            <person name="Wechter W."/>
            <person name="Barabote R."/>
            <person name="Lorca G."/>
            <person name="Altermann E."/>
            <person name="Barrangou R."/>
            <person name="Ganesan B."/>
            <person name="Xie Y."/>
            <person name="Rawsthorne H."/>
            <person name="Tamir D."/>
            <person name="Parker C."/>
            <person name="Breidt F."/>
            <person name="Broadbent J."/>
            <person name="Hutkins R."/>
            <person name="O'Sullivan D."/>
            <person name="Steele J."/>
            <person name="Unlu G."/>
            <person name="Saier M."/>
            <person name="Klaenhammer T."/>
            <person name="Richardson P."/>
            <person name="Kozyavkin S."/>
            <person name="Weimer B."/>
            <person name="Mills D."/>
        </authorList>
    </citation>
    <scope>NUCLEOTIDE SEQUENCE [LARGE SCALE GENOMIC DNA]</scope>
    <source>
        <strain evidence="2">ATCC 25745 / CCUG 21536 / LMG 10740 / 183-1w</strain>
    </source>
</reference>
<protein>
    <submittedName>
        <fullName evidence="1">Uncharacterized protein</fullName>
    </submittedName>
</protein>
<dbReference type="Proteomes" id="UP000000773">
    <property type="component" value="Chromosome"/>
</dbReference>
<dbReference type="AlphaFoldDB" id="Q03G64"/>
<proteinExistence type="predicted"/>
<gene>
    <name evidence="1" type="ordered locus">PEPE_0747</name>
</gene>
<dbReference type="HOGENOM" id="CLU_140957_0_0_9"/>
<evidence type="ECO:0000313" key="1">
    <source>
        <dbReference type="EMBL" id="ABJ67808.1"/>
    </source>
</evidence>
<dbReference type="OrthoDB" id="2300474at2"/>
<dbReference type="eggNOG" id="ENOG502ZUZT">
    <property type="taxonomic scope" value="Bacteria"/>
</dbReference>
<sequence length="145" mass="16790">MNNLMTYLCNYAYDHGIGYQLDRTSYKPDEVSFYMELNNTVYINTNYINEEEVPFQFAHEISHALNGDKGSNSFCSNVFYIREECAANKRAVGILLEYCELNNLAYSDSVDFMLAFGIPLKVGYVVDEVFKERFGVQYSESYCEM</sequence>